<feature type="compositionally biased region" description="Polar residues" evidence="1">
    <location>
        <begin position="48"/>
        <end position="60"/>
    </location>
</feature>
<name>A0ABW4DKH0_9BACL</name>
<dbReference type="RefSeq" id="WP_377571171.1">
    <property type="nucleotide sequence ID" value="NZ_JBHTNZ010000157.1"/>
</dbReference>
<feature type="non-terminal residue" evidence="2">
    <location>
        <position position="1"/>
    </location>
</feature>
<accession>A0ABW4DKH0</accession>
<protein>
    <submittedName>
        <fullName evidence="2">Uncharacterized protein</fullName>
    </submittedName>
</protein>
<evidence type="ECO:0000256" key="1">
    <source>
        <dbReference type="SAM" id="MobiDB-lite"/>
    </source>
</evidence>
<reference evidence="3" key="1">
    <citation type="journal article" date="2019" name="Int. J. Syst. Evol. Microbiol.">
        <title>The Global Catalogue of Microorganisms (GCM) 10K type strain sequencing project: providing services to taxonomists for standard genome sequencing and annotation.</title>
        <authorList>
            <consortium name="The Broad Institute Genomics Platform"/>
            <consortium name="The Broad Institute Genome Sequencing Center for Infectious Disease"/>
            <person name="Wu L."/>
            <person name="Ma J."/>
        </authorList>
    </citation>
    <scope>NUCLEOTIDE SEQUENCE [LARGE SCALE GENOMIC DNA]</scope>
    <source>
        <strain evidence="3">CCM 9147</strain>
    </source>
</reference>
<evidence type="ECO:0000313" key="2">
    <source>
        <dbReference type="EMBL" id="MFD1464326.1"/>
    </source>
</evidence>
<evidence type="ECO:0000313" key="3">
    <source>
        <dbReference type="Proteomes" id="UP001597340"/>
    </source>
</evidence>
<proteinExistence type="predicted"/>
<feature type="region of interest" description="Disordered" evidence="1">
    <location>
        <begin position="28"/>
        <end position="67"/>
    </location>
</feature>
<dbReference type="EMBL" id="JBHTNZ010000157">
    <property type="protein sequence ID" value="MFD1464326.1"/>
    <property type="molecule type" value="Genomic_DNA"/>
</dbReference>
<dbReference type="Proteomes" id="UP001597340">
    <property type="component" value="Unassembled WGS sequence"/>
</dbReference>
<sequence>FTKDEVIDGATKDAVNNIYVTVSGILAAGQEEPSGDAEPKKSPRRTSTKPSASLTDSTTLAAKKATH</sequence>
<organism evidence="2 3">
    <name type="scientific">Paenibacillus farraposensis</name>
    <dbReference type="NCBI Taxonomy" id="2807095"/>
    <lineage>
        <taxon>Bacteria</taxon>
        <taxon>Bacillati</taxon>
        <taxon>Bacillota</taxon>
        <taxon>Bacilli</taxon>
        <taxon>Bacillales</taxon>
        <taxon>Paenibacillaceae</taxon>
        <taxon>Paenibacillus</taxon>
    </lineage>
</organism>
<comment type="caution">
    <text evidence="2">The sequence shown here is derived from an EMBL/GenBank/DDBJ whole genome shotgun (WGS) entry which is preliminary data.</text>
</comment>
<keyword evidence="3" id="KW-1185">Reference proteome</keyword>
<gene>
    <name evidence="2" type="ORF">ACFQ5D_24135</name>
</gene>